<dbReference type="RefSeq" id="WP_345322936.1">
    <property type="nucleotide sequence ID" value="NZ_BAABGA010000035.1"/>
</dbReference>
<dbReference type="Pfam" id="PF13480">
    <property type="entry name" value="Acetyltransf_6"/>
    <property type="match status" value="1"/>
</dbReference>
<dbReference type="InterPro" id="IPR016181">
    <property type="entry name" value="Acyl_CoA_acyltransferase"/>
</dbReference>
<feature type="domain" description="BioF2-like acetyltransferase" evidence="1">
    <location>
        <begin position="155"/>
        <end position="298"/>
    </location>
</feature>
<protein>
    <submittedName>
        <fullName evidence="2">GNAT family N-acetyltransferase</fullName>
    </submittedName>
</protein>
<gene>
    <name evidence="2" type="ORF">GCM10023156_28060</name>
</gene>
<name>A0ABP8MRD5_9BACT</name>
<comment type="caution">
    <text evidence="2">The sequence shown here is derived from an EMBL/GenBank/DDBJ whole genome shotgun (WGS) entry which is preliminary data.</text>
</comment>
<proteinExistence type="predicted"/>
<evidence type="ECO:0000313" key="2">
    <source>
        <dbReference type="EMBL" id="GAA4454890.1"/>
    </source>
</evidence>
<evidence type="ECO:0000313" key="3">
    <source>
        <dbReference type="Proteomes" id="UP001500840"/>
    </source>
</evidence>
<dbReference type="EMBL" id="BAABGA010000035">
    <property type="protein sequence ID" value="GAA4454890.1"/>
    <property type="molecule type" value="Genomic_DNA"/>
</dbReference>
<sequence>MRQWQVQSVDQLDAKRISQWWELLDNTPEFESPYFTPTYVQTVARVLPNVEVAFLADGKRLNAVFPFERLHGNVAGAVGRTLADYQGIIYREGTSIDPTALLHAAQLVRWEFDHVFPVKQPLESNCWAVWSSPQMDFSKGHQAYIDKVYDRSANLKKTVRTGQNRMTKAFGALTAGKQQCESDLLEPLLQWKCDQYEAQHRKHPFREPWVRELLRLWMQQTDDRFRGEIVYLKAADKPVALHYCLRSTTVSHFLVNTYDFDSARYSPGLVSMLMAAETGAYGDVQRVDFGKGLESYKSRLATAETMVGEGCVDLNHTRYVLNQTLQRSRYRFLRSQWADPVRSLARRAAAKVPAVRTLLHMR</sequence>
<dbReference type="SUPFAM" id="SSF55729">
    <property type="entry name" value="Acyl-CoA N-acyltransferases (Nat)"/>
    <property type="match status" value="1"/>
</dbReference>
<evidence type="ECO:0000259" key="1">
    <source>
        <dbReference type="Pfam" id="PF13480"/>
    </source>
</evidence>
<organism evidence="2 3">
    <name type="scientific">Novipirellula rosea</name>
    <dbReference type="NCBI Taxonomy" id="1031540"/>
    <lineage>
        <taxon>Bacteria</taxon>
        <taxon>Pseudomonadati</taxon>
        <taxon>Planctomycetota</taxon>
        <taxon>Planctomycetia</taxon>
        <taxon>Pirellulales</taxon>
        <taxon>Pirellulaceae</taxon>
        <taxon>Novipirellula</taxon>
    </lineage>
</organism>
<keyword evidence="3" id="KW-1185">Reference proteome</keyword>
<dbReference type="InterPro" id="IPR038740">
    <property type="entry name" value="BioF2-like_GNAT_dom"/>
</dbReference>
<accession>A0ABP8MRD5</accession>
<reference evidence="3" key="1">
    <citation type="journal article" date="2019" name="Int. J. Syst. Evol. Microbiol.">
        <title>The Global Catalogue of Microorganisms (GCM) 10K type strain sequencing project: providing services to taxonomists for standard genome sequencing and annotation.</title>
        <authorList>
            <consortium name="The Broad Institute Genomics Platform"/>
            <consortium name="The Broad Institute Genome Sequencing Center for Infectious Disease"/>
            <person name="Wu L."/>
            <person name="Ma J."/>
        </authorList>
    </citation>
    <scope>NUCLEOTIDE SEQUENCE [LARGE SCALE GENOMIC DNA]</scope>
    <source>
        <strain evidence="3">JCM 17759</strain>
    </source>
</reference>
<dbReference type="Proteomes" id="UP001500840">
    <property type="component" value="Unassembled WGS sequence"/>
</dbReference>